<proteinExistence type="inferred from homology"/>
<dbReference type="InterPro" id="IPR010982">
    <property type="entry name" value="Lambda_DNA-bd_dom_sf"/>
</dbReference>
<name>A0ABY4T4L2_9GAMM</name>
<feature type="domain" description="HTH cro/C1-type" evidence="2">
    <location>
        <begin position="14"/>
        <end position="72"/>
    </location>
</feature>
<organism evidence="3 4">
    <name type="scientific">Luteibacter flocculans</name>
    <dbReference type="NCBI Taxonomy" id="2780091"/>
    <lineage>
        <taxon>Bacteria</taxon>
        <taxon>Pseudomonadati</taxon>
        <taxon>Pseudomonadota</taxon>
        <taxon>Gammaproteobacteria</taxon>
        <taxon>Lysobacterales</taxon>
        <taxon>Rhodanobacteraceae</taxon>
        <taxon>Luteibacter</taxon>
    </lineage>
</organism>
<dbReference type="SUPFAM" id="SSF47413">
    <property type="entry name" value="lambda repressor-like DNA-binding domains"/>
    <property type="match status" value="1"/>
</dbReference>
<dbReference type="InterPro" id="IPR001387">
    <property type="entry name" value="Cro/C1-type_HTH"/>
</dbReference>
<sequence>MERNSINPAVLVWARESAGLGLAEAARKIGLSASRNLSPAEKLAQIEQGARAVSTSLLECMSKAYHRPLIAFYAATPPPTGERGADFRTLPPDRRCEDAPTIDALIRDIKARQALVRELVEDDEGVEPIRFVNSLTMDTPISVAAQAIAGALGFTSRGFRRGPVEAGFAYLRELVERTGVFVLLMGNLGSSHTNISAEVFRGFAVADRFAPFVVINDQDAKVSWSFTLLHELVHIWLGASGISGGSADSRIERYCNDVASALLLDQAELEGFVWTGDDRALEAINQIAQEARVSRSLVAYRLFRSHVVTEIVWRTLTDRFRQEWLAERERLKAIEKTARKEKPGGPSYYVVKRHKLGDALVDLVRRSVAEGNLTPSRAGQVLGVSAMNVQPLISGKAA</sequence>
<dbReference type="RefSeq" id="WP_250340166.1">
    <property type="nucleotide sequence ID" value="NZ_CP063231.1"/>
</dbReference>
<dbReference type="InterPro" id="IPR010359">
    <property type="entry name" value="IrrE_HExxH"/>
</dbReference>
<comment type="similarity">
    <text evidence="1">Belongs to the short-chain fatty acyl-CoA assimilation regulator (ScfR) family.</text>
</comment>
<dbReference type="EMBL" id="CP063231">
    <property type="protein sequence ID" value="URL59645.1"/>
    <property type="molecule type" value="Genomic_DNA"/>
</dbReference>
<dbReference type="InterPro" id="IPR052345">
    <property type="entry name" value="Rad_response_metalloprotease"/>
</dbReference>
<dbReference type="PANTHER" id="PTHR43236:SF2">
    <property type="entry name" value="BLL0069 PROTEIN"/>
    <property type="match status" value="1"/>
</dbReference>
<gene>
    <name evidence="3" type="ORF">IM816_05980</name>
</gene>
<accession>A0ABY4T4L2</accession>
<dbReference type="CDD" id="cd00093">
    <property type="entry name" value="HTH_XRE"/>
    <property type="match status" value="1"/>
</dbReference>
<protein>
    <submittedName>
        <fullName evidence="3">ImmA/IrrE family metallo-endopeptidase</fullName>
    </submittedName>
</protein>
<evidence type="ECO:0000313" key="3">
    <source>
        <dbReference type="EMBL" id="URL59645.1"/>
    </source>
</evidence>
<reference evidence="3" key="1">
    <citation type="submission" date="2020-10" db="EMBL/GenBank/DDBJ databases">
        <title>Whole-genome sequence of Luteibacter sp. EIF3.</title>
        <authorList>
            <person name="Friedrich I."/>
            <person name="Hertel R."/>
            <person name="Daniel R."/>
        </authorList>
    </citation>
    <scope>NUCLEOTIDE SEQUENCE</scope>
    <source>
        <strain evidence="3">EIF3</strain>
    </source>
</reference>
<evidence type="ECO:0000259" key="2">
    <source>
        <dbReference type="PROSITE" id="PS50943"/>
    </source>
</evidence>
<dbReference type="PROSITE" id="PS50943">
    <property type="entry name" value="HTH_CROC1"/>
    <property type="match status" value="1"/>
</dbReference>
<dbReference type="PANTHER" id="PTHR43236">
    <property type="entry name" value="ANTITOXIN HIGA1"/>
    <property type="match status" value="1"/>
</dbReference>
<dbReference type="Pfam" id="PF06114">
    <property type="entry name" value="Peptidase_M78"/>
    <property type="match status" value="1"/>
</dbReference>
<evidence type="ECO:0000313" key="4">
    <source>
        <dbReference type="Proteomes" id="UP001056681"/>
    </source>
</evidence>
<dbReference type="Proteomes" id="UP001056681">
    <property type="component" value="Chromosome"/>
</dbReference>
<dbReference type="Gene3D" id="1.10.10.2910">
    <property type="match status" value="1"/>
</dbReference>
<evidence type="ECO:0000256" key="1">
    <source>
        <dbReference type="ARBA" id="ARBA00007227"/>
    </source>
</evidence>
<keyword evidence="4" id="KW-1185">Reference proteome</keyword>